<protein>
    <recommendedName>
        <fullName evidence="1">thiosulfate sulfurtransferase</fullName>
        <ecNumber evidence="1">2.8.1.1</ecNumber>
    </recommendedName>
</protein>
<feature type="domain" description="Rhodanese" evidence="5">
    <location>
        <begin position="198"/>
        <end position="309"/>
    </location>
</feature>
<evidence type="ECO:0000259" key="5">
    <source>
        <dbReference type="PROSITE" id="PS50206"/>
    </source>
</evidence>
<dbReference type="OrthoDB" id="9770030at2"/>
<dbReference type="CDD" id="cd01448">
    <property type="entry name" value="TST_Repeat_1"/>
    <property type="match status" value="1"/>
</dbReference>
<gene>
    <name evidence="6" type="ORF">CYJ57_01010</name>
</gene>
<evidence type="ECO:0000313" key="6">
    <source>
        <dbReference type="EMBL" id="PKY90474.1"/>
    </source>
</evidence>
<dbReference type="Proteomes" id="UP000234384">
    <property type="component" value="Unassembled WGS sequence"/>
</dbReference>
<dbReference type="InterPro" id="IPR036873">
    <property type="entry name" value="Rhodanese-like_dom_sf"/>
</dbReference>
<evidence type="ECO:0000256" key="4">
    <source>
        <dbReference type="SAM" id="MobiDB-lite"/>
    </source>
</evidence>
<dbReference type="InterPro" id="IPR001763">
    <property type="entry name" value="Rhodanese-like_dom"/>
</dbReference>
<reference evidence="6 7" key="1">
    <citation type="submission" date="2017-12" db="EMBL/GenBank/DDBJ databases">
        <title>Phylogenetic diversity of female urinary microbiome.</title>
        <authorList>
            <person name="Thomas-White K."/>
            <person name="Wolfe A.J."/>
        </authorList>
    </citation>
    <scope>NUCLEOTIDE SEQUENCE [LARGE SCALE GENOMIC DNA]</scope>
    <source>
        <strain evidence="6 7">UMB0898</strain>
    </source>
</reference>
<dbReference type="PANTHER" id="PTHR43855:SF1">
    <property type="entry name" value="THIOSULFATE SULFURTRANSFERASE"/>
    <property type="match status" value="1"/>
</dbReference>
<name>A0A2I1K4A4_9LACT</name>
<dbReference type="SMART" id="SM00450">
    <property type="entry name" value="RHOD"/>
    <property type="match status" value="2"/>
</dbReference>
<evidence type="ECO:0000256" key="3">
    <source>
        <dbReference type="ARBA" id="ARBA00047549"/>
    </source>
</evidence>
<accession>A0A2I1K4A4</accession>
<dbReference type="RefSeq" id="WP_101953714.1">
    <property type="nucleotide sequence ID" value="NZ_PKHE01000002.1"/>
</dbReference>
<comment type="catalytic activity">
    <reaction evidence="3">
        <text>thiosulfate + hydrogen cyanide = thiocyanate + sulfite + 2 H(+)</text>
        <dbReference type="Rhea" id="RHEA:16881"/>
        <dbReference type="ChEBI" id="CHEBI:15378"/>
        <dbReference type="ChEBI" id="CHEBI:17359"/>
        <dbReference type="ChEBI" id="CHEBI:18022"/>
        <dbReference type="ChEBI" id="CHEBI:18407"/>
        <dbReference type="ChEBI" id="CHEBI:33542"/>
        <dbReference type="EC" id="2.8.1.1"/>
    </reaction>
</comment>
<dbReference type="PANTHER" id="PTHR43855">
    <property type="entry name" value="THIOSULFATE SULFURTRANSFERASE"/>
    <property type="match status" value="1"/>
</dbReference>
<dbReference type="EMBL" id="PKHE01000002">
    <property type="protein sequence ID" value="PKY90474.1"/>
    <property type="molecule type" value="Genomic_DNA"/>
</dbReference>
<organism evidence="6 7">
    <name type="scientific">Falseniella ignava</name>
    <dbReference type="NCBI Taxonomy" id="137730"/>
    <lineage>
        <taxon>Bacteria</taxon>
        <taxon>Bacillati</taxon>
        <taxon>Bacillota</taxon>
        <taxon>Bacilli</taxon>
        <taxon>Lactobacillales</taxon>
        <taxon>Aerococcaceae</taxon>
        <taxon>Falseniella</taxon>
    </lineage>
</organism>
<evidence type="ECO:0000256" key="1">
    <source>
        <dbReference type="ARBA" id="ARBA00012245"/>
    </source>
</evidence>
<keyword evidence="2" id="KW-0677">Repeat</keyword>
<dbReference type="GO" id="GO:0004792">
    <property type="term" value="F:thiosulfate-cyanide sulfurtransferase activity"/>
    <property type="evidence" value="ECO:0007669"/>
    <property type="project" value="UniProtKB-EC"/>
</dbReference>
<dbReference type="AlphaFoldDB" id="A0A2I1K4A4"/>
<evidence type="ECO:0000313" key="7">
    <source>
        <dbReference type="Proteomes" id="UP000234384"/>
    </source>
</evidence>
<dbReference type="Gene3D" id="3.40.250.10">
    <property type="entry name" value="Rhodanese-like domain"/>
    <property type="match status" value="2"/>
</dbReference>
<comment type="caution">
    <text evidence="6">The sequence shown here is derived from an EMBL/GenBank/DDBJ whole genome shotgun (WGS) entry which is preliminary data.</text>
</comment>
<proteinExistence type="predicted"/>
<dbReference type="PROSITE" id="PS00380">
    <property type="entry name" value="RHODANESE_1"/>
    <property type="match status" value="1"/>
</dbReference>
<dbReference type="EC" id="2.8.1.1" evidence="1"/>
<dbReference type="InterPro" id="IPR051126">
    <property type="entry name" value="Thiosulfate_sulfurtransferase"/>
</dbReference>
<feature type="region of interest" description="Disordered" evidence="4">
    <location>
        <begin position="1"/>
        <end position="24"/>
    </location>
</feature>
<sequence length="322" mass="37124">MNLSHEELMKQNYNRSQPGADSRLMDSQRKVHPKFFVDATWLAEHLDEVVVVEVTRDDAAYQLDQVRTRKHYLEGHIPGAIHLSTDELGEFKGYFPSAEAMAKVFEQKGIRYDTPVVFYSFYARDIMYIASRMALAAYYLGVESVYLLDGGWQAWERGDYPIEVGEVTLPQVVFGRSVPKYPELLVQTPEEVVQLCQAEPEAKLVSVRSWNEYIGSNQGHAWNKGVGEIKDALYGGDDFLTNEQGYVANPKEYQPSWEAWGIEPEDNLILYCGTSWRASTCFFIMKELGYQHLRLYDGSWYQWYLAHEADPERFPIQQGDPR</sequence>
<dbReference type="InterPro" id="IPR001307">
    <property type="entry name" value="Thiosulphate_STrfase_CS"/>
</dbReference>
<evidence type="ECO:0000256" key="2">
    <source>
        <dbReference type="ARBA" id="ARBA00022737"/>
    </source>
</evidence>
<feature type="domain" description="Rhodanese" evidence="5">
    <location>
        <begin position="57"/>
        <end position="164"/>
    </location>
</feature>
<dbReference type="Pfam" id="PF00581">
    <property type="entry name" value="Rhodanese"/>
    <property type="match status" value="2"/>
</dbReference>
<dbReference type="SUPFAM" id="SSF52821">
    <property type="entry name" value="Rhodanese/Cell cycle control phosphatase"/>
    <property type="match status" value="2"/>
</dbReference>
<dbReference type="PROSITE" id="PS50206">
    <property type="entry name" value="RHODANESE_3"/>
    <property type="match status" value="2"/>
</dbReference>